<dbReference type="InterPro" id="IPR001387">
    <property type="entry name" value="Cro/C1-type_HTH"/>
</dbReference>
<sequence length="122" mass="14059">MATFGDFVREKRLAKGINLRALAKAIDIVPAYMSDIEKNHRYPPVKEKIFKIAEILQLNEEEKNTMFDLAGEAKEGTIAPDISDYVKSQSAARVALRMAKNLNFEEKEWIKVIQMMEKENKR</sequence>
<accession>A0A1T4PYW2</accession>
<proteinExistence type="predicted"/>
<dbReference type="SMART" id="SM00530">
    <property type="entry name" value="HTH_XRE"/>
    <property type="match status" value="1"/>
</dbReference>
<dbReference type="InterPro" id="IPR010982">
    <property type="entry name" value="Lambda_DNA-bd_dom_sf"/>
</dbReference>
<dbReference type="RefSeq" id="WP_078776883.1">
    <property type="nucleotide sequence ID" value="NZ_FUWU01000040.1"/>
</dbReference>
<protein>
    <submittedName>
        <fullName evidence="2">Helix-turn-helix domain-containing protein</fullName>
    </submittedName>
</protein>
<dbReference type="GO" id="GO:0003677">
    <property type="term" value="F:DNA binding"/>
    <property type="evidence" value="ECO:0007669"/>
    <property type="project" value="InterPro"/>
</dbReference>
<evidence type="ECO:0000313" key="2">
    <source>
        <dbReference type="EMBL" id="SJZ96665.1"/>
    </source>
</evidence>
<dbReference type="Pfam" id="PF01381">
    <property type="entry name" value="HTH_3"/>
    <property type="match status" value="1"/>
</dbReference>
<evidence type="ECO:0000313" key="3">
    <source>
        <dbReference type="Proteomes" id="UP000190449"/>
    </source>
</evidence>
<dbReference type="PROSITE" id="PS50943">
    <property type="entry name" value="HTH_CROC1"/>
    <property type="match status" value="1"/>
</dbReference>
<dbReference type="AlphaFoldDB" id="A0A1T4PYW2"/>
<gene>
    <name evidence="2" type="ORF">SAMN02745108_02102</name>
</gene>
<dbReference type="Proteomes" id="UP000190449">
    <property type="component" value="Unassembled WGS sequence"/>
</dbReference>
<name>A0A1T4PYW2_9BACT</name>
<dbReference type="EMBL" id="FUWU01000040">
    <property type="protein sequence ID" value="SJZ96665.1"/>
    <property type="molecule type" value="Genomic_DNA"/>
</dbReference>
<organism evidence="2 3">
    <name type="scientific">Fibrobacter intestinalis</name>
    <dbReference type="NCBI Taxonomy" id="28122"/>
    <lineage>
        <taxon>Bacteria</taxon>
        <taxon>Pseudomonadati</taxon>
        <taxon>Fibrobacterota</taxon>
        <taxon>Fibrobacteria</taxon>
        <taxon>Fibrobacterales</taxon>
        <taxon>Fibrobacteraceae</taxon>
        <taxon>Fibrobacter</taxon>
    </lineage>
</organism>
<evidence type="ECO:0000259" key="1">
    <source>
        <dbReference type="PROSITE" id="PS50943"/>
    </source>
</evidence>
<feature type="domain" description="HTH cro/C1-type" evidence="1">
    <location>
        <begin position="8"/>
        <end position="63"/>
    </location>
</feature>
<reference evidence="2 3" key="1">
    <citation type="submission" date="2017-02" db="EMBL/GenBank/DDBJ databases">
        <authorList>
            <person name="Peterson S.W."/>
        </authorList>
    </citation>
    <scope>NUCLEOTIDE SEQUENCE [LARGE SCALE GENOMIC DNA]</scope>
    <source>
        <strain evidence="2 3">ATCC 43854</strain>
    </source>
</reference>
<dbReference type="STRING" id="28122.SAMN02745108_02102"/>
<dbReference type="Gene3D" id="1.10.260.40">
    <property type="entry name" value="lambda repressor-like DNA-binding domains"/>
    <property type="match status" value="1"/>
</dbReference>
<dbReference type="SUPFAM" id="SSF47413">
    <property type="entry name" value="lambda repressor-like DNA-binding domains"/>
    <property type="match status" value="1"/>
</dbReference>
<dbReference type="CDD" id="cd00093">
    <property type="entry name" value="HTH_XRE"/>
    <property type="match status" value="1"/>
</dbReference>